<dbReference type="InterPro" id="IPR028994">
    <property type="entry name" value="Integrin_alpha_N"/>
</dbReference>
<keyword evidence="1 2" id="KW-0732">Signal</keyword>
<dbReference type="KEGG" id="bmei:Spa11_41390"/>
<dbReference type="Proteomes" id="UP000316426">
    <property type="component" value="Chromosome"/>
</dbReference>
<name>A0A518KDP8_9BACT</name>
<dbReference type="PANTHER" id="PTHR36220">
    <property type="entry name" value="UNNAMED PRODUCT"/>
    <property type="match status" value="1"/>
</dbReference>
<evidence type="ECO:0000256" key="1">
    <source>
        <dbReference type="ARBA" id="ARBA00022729"/>
    </source>
</evidence>
<organism evidence="3 4">
    <name type="scientific">Botrimarina mediterranea</name>
    <dbReference type="NCBI Taxonomy" id="2528022"/>
    <lineage>
        <taxon>Bacteria</taxon>
        <taxon>Pseudomonadati</taxon>
        <taxon>Planctomycetota</taxon>
        <taxon>Planctomycetia</taxon>
        <taxon>Pirellulales</taxon>
        <taxon>Lacipirellulaceae</taxon>
        <taxon>Botrimarina</taxon>
    </lineage>
</organism>
<dbReference type="AlphaFoldDB" id="A0A518KDP8"/>
<dbReference type="Gene3D" id="2.130.10.130">
    <property type="entry name" value="Integrin alpha, N-terminal"/>
    <property type="match status" value="1"/>
</dbReference>
<evidence type="ECO:0000256" key="2">
    <source>
        <dbReference type="SAM" id="SignalP"/>
    </source>
</evidence>
<feature type="chain" id="PRO_5022143729" description="FG-GAP repeat protein" evidence="2">
    <location>
        <begin position="30"/>
        <end position="426"/>
    </location>
</feature>
<proteinExistence type="predicted"/>
<dbReference type="InterPro" id="IPR013517">
    <property type="entry name" value="FG-GAP"/>
</dbReference>
<evidence type="ECO:0000313" key="4">
    <source>
        <dbReference type="Proteomes" id="UP000316426"/>
    </source>
</evidence>
<keyword evidence="4" id="KW-1185">Reference proteome</keyword>
<evidence type="ECO:0008006" key="5">
    <source>
        <dbReference type="Google" id="ProtNLM"/>
    </source>
</evidence>
<reference evidence="3 4" key="1">
    <citation type="submission" date="2019-02" db="EMBL/GenBank/DDBJ databases">
        <title>Deep-cultivation of Planctomycetes and their phenomic and genomic characterization uncovers novel biology.</title>
        <authorList>
            <person name="Wiegand S."/>
            <person name="Jogler M."/>
            <person name="Boedeker C."/>
            <person name="Pinto D."/>
            <person name="Vollmers J."/>
            <person name="Rivas-Marin E."/>
            <person name="Kohn T."/>
            <person name="Peeters S.H."/>
            <person name="Heuer A."/>
            <person name="Rast P."/>
            <person name="Oberbeckmann S."/>
            <person name="Bunk B."/>
            <person name="Jeske O."/>
            <person name="Meyerdierks A."/>
            <person name="Storesund J.E."/>
            <person name="Kallscheuer N."/>
            <person name="Luecker S."/>
            <person name="Lage O.M."/>
            <person name="Pohl T."/>
            <person name="Merkel B.J."/>
            <person name="Hornburger P."/>
            <person name="Mueller R.-W."/>
            <person name="Bruemmer F."/>
            <person name="Labrenz M."/>
            <person name="Spormann A.M."/>
            <person name="Op den Camp H."/>
            <person name="Overmann J."/>
            <person name="Amann R."/>
            <person name="Jetten M.S.M."/>
            <person name="Mascher T."/>
            <person name="Medema M.H."/>
            <person name="Devos D.P."/>
            <person name="Kaster A.-K."/>
            <person name="Ovreas L."/>
            <person name="Rohde M."/>
            <person name="Galperin M.Y."/>
            <person name="Jogler C."/>
        </authorList>
    </citation>
    <scope>NUCLEOTIDE SEQUENCE [LARGE SCALE GENOMIC DNA]</scope>
    <source>
        <strain evidence="3 4">Spa11</strain>
    </source>
</reference>
<gene>
    <name evidence="3" type="ORF">Spa11_41390</name>
</gene>
<feature type="signal peptide" evidence="2">
    <location>
        <begin position="1"/>
        <end position="29"/>
    </location>
</feature>
<dbReference type="InterPro" id="IPR011043">
    <property type="entry name" value="Gal_Oxase/kelch_b-propeller"/>
</dbReference>
<dbReference type="EMBL" id="CP036349">
    <property type="protein sequence ID" value="QDV75916.1"/>
    <property type="molecule type" value="Genomic_DNA"/>
</dbReference>
<dbReference type="RefSeq" id="WP_145116114.1">
    <property type="nucleotide sequence ID" value="NZ_CP036349.1"/>
</dbReference>
<sequence length="426" mass="42868" precursor="true">MSRTIAVLLAGLRLSFVAGALAAAAVAPAATLTLEFWGNQLTEPVPSPGFNFGAAVDTDGATAIVGTRLGGSDSGIGSGSVYTFNIATGMFGPELVPSDGLAGDRFGDAVAIGRPYSLVGAFNGHDGAGAAYVYNRSGEQVNKLVAADGAAGDRFGDSLDTAGIHALIGAPGDDDFGNASGAAYFFNAMTGVQLHKFAPGDLTASAQFGYATALDESIAAVTSRLDDGTPLGTGSVYFFDWTTGSQLAKSTPSNATAGDRFGESIALDDNVALVGASRGNGGTGAAYLFDATTGDELHVLTPGDGAMGFNFGVSVAIEDGLALVGASSATADGIVTGAVYAYDVATGLEIGRLVLIDREQGDNLGISLAYENGTMIVGSSFDSDFGLRAGAAYLQDIVRVDIPEPSSALLLLTLIAGSAVRNGRHD</sequence>
<dbReference type="PANTHER" id="PTHR36220:SF1">
    <property type="entry name" value="GAMMA TUBULIN COMPLEX COMPONENT C-TERMINAL DOMAIN-CONTAINING PROTEIN"/>
    <property type="match status" value="1"/>
</dbReference>
<evidence type="ECO:0000313" key="3">
    <source>
        <dbReference type="EMBL" id="QDV75916.1"/>
    </source>
</evidence>
<dbReference type="Pfam" id="PF14312">
    <property type="entry name" value="FG-GAP_2"/>
    <property type="match status" value="5"/>
</dbReference>
<dbReference type="Gene3D" id="2.140.10.10">
    <property type="entry name" value="Quinoprotein alcohol dehydrogenase-like superfamily"/>
    <property type="match status" value="1"/>
</dbReference>
<accession>A0A518KDP8</accession>
<dbReference type="SUPFAM" id="SSF50965">
    <property type="entry name" value="Galactose oxidase, central domain"/>
    <property type="match status" value="1"/>
</dbReference>
<protein>
    <recommendedName>
        <fullName evidence="5">FG-GAP repeat protein</fullName>
    </recommendedName>
</protein>